<organism evidence="17 18">
    <name type="scientific">Pundamilia nyererei</name>
    <dbReference type="NCBI Taxonomy" id="303518"/>
    <lineage>
        <taxon>Eukaryota</taxon>
        <taxon>Metazoa</taxon>
        <taxon>Chordata</taxon>
        <taxon>Craniata</taxon>
        <taxon>Vertebrata</taxon>
        <taxon>Euteleostomi</taxon>
        <taxon>Actinopterygii</taxon>
        <taxon>Neopterygii</taxon>
        <taxon>Teleostei</taxon>
        <taxon>Neoteleostei</taxon>
        <taxon>Acanthomorphata</taxon>
        <taxon>Ovalentaria</taxon>
        <taxon>Cichlomorphae</taxon>
        <taxon>Cichliformes</taxon>
        <taxon>Cichlidae</taxon>
        <taxon>African cichlids</taxon>
        <taxon>Pseudocrenilabrinae</taxon>
        <taxon>Haplochromini</taxon>
        <taxon>Pundamilia</taxon>
    </lineage>
</organism>
<evidence type="ECO:0000256" key="1">
    <source>
        <dbReference type="ARBA" id="ARBA00005354"/>
    </source>
</evidence>
<evidence type="ECO:0000259" key="16">
    <source>
        <dbReference type="PROSITE" id="PS50011"/>
    </source>
</evidence>
<dbReference type="CTD" id="798222"/>
<dbReference type="FunFam" id="3.10.450.50:FF:000001">
    <property type="entry name" value="calcium/calmodulin-dependent protein kinase type II subunit gamma isoform X1"/>
    <property type="match status" value="1"/>
</dbReference>
<dbReference type="Gene3D" id="3.10.450.50">
    <property type="match status" value="1"/>
</dbReference>
<gene>
    <name evidence="18" type="primary">camk2b2</name>
</gene>
<dbReference type="PROSITE" id="PS50011">
    <property type="entry name" value="PROTEIN_KINASE_DOM"/>
    <property type="match status" value="1"/>
</dbReference>
<feature type="domain" description="Protein kinase" evidence="16">
    <location>
        <begin position="13"/>
        <end position="271"/>
    </location>
</feature>
<dbReference type="RefSeq" id="XP_005739163.1">
    <property type="nucleotide sequence ID" value="XM_005739106.1"/>
</dbReference>
<dbReference type="Gene3D" id="6.10.140.620">
    <property type="match status" value="1"/>
</dbReference>
<keyword evidence="5" id="KW-0808">Transferase</keyword>
<dbReference type="InterPro" id="IPR032710">
    <property type="entry name" value="NTF2-like_dom_sf"/>
</dbReference>
<comment type="similarity">
    <text evidence="1">Belongs to the protein kinase superfamily. CAMK Ser/Thr protein kinase family. CaMK subfamily.</text>
</comment>
<reference evidence="18" key="1">
    <citation type="submission" date="2025-08" db="UniProtKB">
        <authorList>
            <consortium name="RefSeq"/>
        </authorList>
    </citation>
    <scope>IDENTIFICATION</scope>
</reference>
<keyword evidence="3" id="KW-0723">Serine/threonine-protein kinase</keyword>
<evidence type="ECO:0000256" key="15">
    <source>
        <dbReference type="SAM" id="MobiDB-lite"/>
    </source>
</evidence>
<evidence type="ECO:0000256" key="13">
    <source>
        <dbReference type="ARBA" id="ARBA00064333"/>
    </source>
</evidence>
<sequence>MATTTCTRFTDEYQLYEELGKGAFSVVRRCVKLCTGQEYAAKIINTKKLSARDHQKLEREARICRLLKHPNIVRLHDSISEEGFHYLLFDLVTGGELFEDIVAREYYSEADASHCIHQILDSVSYTHHHDIVHRDLKPENLLLASKCKNAAVKLADFGLAIEVQGDQQAWFGFAGTPGYLSPEVLRKEAYGKPVDIWACGVILYILLVGYPPFWDEDQHKLYQQIKAGAYDFPSPEWDTVTPEAKNLINQMLTINPAKRITAQEALKHPWVCQRSTVASMMHRQETVECLKKFNARRKLKGAILTTMLVSRNFSVGRQTTAPAAVSAVAGTTAGIVEQAAKSLLNKKADVKPQTNSTRNSIVTSPKGNIPSAALEPQTTVIHNPVDGIKESSDSSNTTIEDEDVKARKQEIIKITEQLIEAVNNGDFEAYAKICDPGLTSFEPEGLGNLVEGMDFHRFYFDNLLSKNSKPIHTTILNPHVHIIGDDAACIAYIRLTQFVDGQGRPRSSQSEETRVWHRRDSRWQNVHFHCSGAPSAPLQG</sequence>
<dbReference type="FunFam" id="3.30.200.20:FF:000002">
    <property type="entry name" value="Calcium/calmodulin-dependent protein kinase type II subunit delta isoform 2"/>
    <property type="match status" value="1"/>
</dbReference>
<dbReference type="InterPro" id="IPR013543">
    <property type="entry name" value="Ca/CaM-dep_prot_kinase-assoc"/>
</dbReference>
<evidence type="ECO:0000256" key="4">
    <source>
        <dbReference type="ARBA" id="ARBA00022553"/>
    </source>
</evidence>
<evidence type="ECO:0000256" key="6">
    <source>
        <dbReference type="ARBA" id="ARBA00022741"/>
    </source>
</evidence>
<dbReference type="InterPro" id="IPR000719">
    <property type="entry name" value="Prot_kinase_dom"/>
</dbReference>
<evidence type="ECO:0000256" key="12">
    <source>
        <dbReference type="ARBA" id="ARBA00056581"/>
    </source>
</evidence>
<keyword evidence="17" id="KW-1185">Reference proteome</keyword>
<feature type="compositionally biased region" description="Polar residues" evidence="15">
    <location>
        <begin position="352"/>
        <end position="366"/>
    </location>
</feature>
<dbReference type="CDD" id="cd14086">
    <property type="entry name" value="STKc_CaMKII"/>
    <property type="match status" value="1"/>
</dbReference>
<comment type="function">
    <text evidence="12">CaM-kinase II (CAMK2) is a prominent kinase in the central nervous system.</text>
</comment>
<dbReference type="Gene3D" id="1.10.510.10">
    <property type="entry name" value="Transferase(Phosphotransferase) domain 1"/>
    <property type="match status" value="1"/>
</dbReference>
<dbReference type="GO" id="GO:0004683">
    <property type="term" value="F:calcium/calmodulin-dependent protein kinase activity"/>
    <property type="evidence" value="ECO:0007669"/>
    <property type="project" value="UniProtKB-EC"/>
</dbReference>
<evidence type="ECO:0000256" key="8">
    <source>
        <dbReference type="ARBA" id="ARBA00022840"/>
    </source>
</evidence>
<evidence type="ECO:0000313" key="17">
    <source>
        <dbReference type="Proteomes" id="UP000695023"/>
    </source>
</evidence>
<evidence type="ECO:0000256" key="9">
    <source>
        <dbReference type="ARBA" id="ARBA00022860"/>
    </source>
</evidence>
<keyword evidence="4" id="KW-0597">Phosphoprotein</keyword>
<keyword evidence="8 14" id="KW-0067">ATP-binding</keyword>
<evidence type="ECO:0000256" key="10">
    <source>
        <dbReference type="ARBA" id="ARBA00047307"/>
    </source>
</evidence>
<dbReference type="GO" id="GO:0005524">
    <property type="term" value="F:ATP binding"/>
    <property type="evidence" value="ECO:0007669"/>
    <property type="project" value="UniProtKB-UniRule"/>
</dbReference>
<evidence type="ECO:0000256" key="11">
    <source>
        <dbReference type="ARBA" id="ARBA00047430"/>
    </source>
</evidence>
<dbReference type="PANTHER" id="PTHR24347">
    <property type="entry name" value="SERINE/THREONINE-PROTEIN KINASE"/>
    <property type="match status" value="1"/>
</dbReference>
<dbReference type="InterPro" id="IPR011009">
    <property type="entry name" value="Kinase-like_dom_sf"/>
</dbReference>
<evidence type="ECO:0000256" key="14">
    <source>
        <dbReference type="PROSITE-ProRule" id="PRU10141"/>
    </source>
</evidence>
<dbReference type="Pfam" id="PF00069">
    <property type="entry name" value="Pkinase"/>
    <property type="match status" value="1"/>
</dbReference>
<dbReference type="Pfam" id="PF08332">
    <property type="entry name" value="CaMKII_AD"/>
    <property type="match status" value="1"/>
</dbReference>
<dbReference type="InterPro" id="IPR008271">
    <property type="entry name" value="Ser/Thr_kinase_AS"/>
</dbReference>
<dbReference type="GO" id="GO:0005516">
    <property type="term" value="F:calmodulin binding"/>
    <property type="evidence" value="ECO:0007669"/>
    <property type="project" value="UniProtKB-KW"/>
</dbReference>
<feature type="region of interest" description="Disordered" evidence="15">
    <location>
        <begin position="347"/>
        <end position="369"/>
    </location>
</feature>
<evidence type="ECO:0000256" key="7">
    <source>
        <dbReference type="ARBA" id="ARBA00022777"/>
    </source>
</evidence>
<dbReference type="SMART" id="SM00220">
    <property type="entry name" value="S_TKc"/>
    <property type="match status" value="1"/>
</dbReference>
<dbReference type="SUPFAM" id="SSF54427">
    <property type="entry name" value="NTF2-like"/>
    <property type="match status" value="1"/>
</dbReference>
<comment type="catalytic activity">
    <reaction evidence="10">
        <text>L-threonyl-[protein] + ATP = O-phospho-L-threonyl-[protein] + ADP + H(+)</text>
        <dbReference type="Rhea" id="RHEA:46608"/>
        <dbReference type="Rhea" id="RHEA-COMP:11060"/>
        <dbReference type="Rhea" id="RHEA-COMP:11605"/>
        <dbReference type="ChEBI" id="CHEBI:15378"/>
        <dbReference type="ChEBI" id="CHEBI:30013"/>
        <dbReference type="ChEBI" id="CHEBI:30616"/>
        <dbReference type="ChEBI" id="CHEBI:61977"/>
        <dbReference type="ChEBI" id="CHEBI:456216"/>
        <dbReference type="EC" id="2.7.11.17"/>
    </reaction>
</comment>
<proteinExistence type="inferred from homology"/>
<evidence type="ECO:0000256" key="3">
    <source>
        <dbReference type="ARBA" id="ARBA00022527"/>
    </source>
</evidence>
<keyword evidence="7 18" id="KW-0418">Kinase</keyword>
<accession>A0A9Y3VIN1</accession>
<dbReference type="EC" id="2.7.11.17" evidence="2"/>
<dbReference type="GO" id="GO:0043226">
    <property type="term" value="C:organelle"/>
    <property type="evidence" value="ECO:0007669"/>
    <property type="project" value="UniProtKB-ARBA"/>
</dbReference>
<comment type="subunit">
    <text evidence="13">CAMK2 is composed of four different chains: alpha, beta, gamma, and delta. The different isoforms assemble into homo- or heteromultimeric holoenzymes composed of 8 to 12 subunits.</text>
</comment>
<dbReference type="InterPro" id="IPR017441">
    <property type="entry name" value="Protein_kinase_ATP_BS"/>
</dbReference>
<dbReference type="PROSITE" id="PS00107">
    <property type="entry name" value="PROTEIN_KINASE_ATP"/>
    <property type="match status" value="1"/>
</dbReference>
<dbReference type="PROSITE" id="PS00108">
    <property type="entry name" value="PROTEIN_KINASE_ST"/>
    <property type="match status" value="1"/>
</dbReference>
<keyword evidence="9" id="KW-0112">Calmodulin-binding</keyword>
<dbReference type="FunFam" id="1.10.510.10:FF:000001">
    <property type="entry name" value="Calcium/calmodulin-dependent protein kinase type II subunit delta"/>
    <property type="match status" value="1"/>
</dbReference>
<dbReference type="Gene3D" id="3.30.200.20">
    <property type="entry name" value="Phosphorylase Kinase, domain 1"/>
    <property type="match status" value="1"/>
</dbReference>
<comment type="catalytic activity">
    <reaction evidence="11">
        <text>L-seryl-[protein] + ATP = O-phospho-L-seryl-[protein] + ADP + H(+)</text>
        <dbReference type="Rhea" id="RHEA:17989"/>
        <dbReference type="Rhea" id="RHEA-COMP:9863"/>
        <dbReference type="Rhea" id="RHEA-COMP:11604"/>
        <dbReference type="ChEBI" id="CHEBI:15378"/>
        <dbReference type="ChEBI" id="CHEBI:29999"/>
        <dbReference type="ChEBI" id="CHEBI:30616"/>
        <dbReference type="ChEBI" id="CHEBI:83421"/>
        <dbReference type="ChEBI" id="CHEBI:456216"/>
        <dbReference type="EC" id="2.7.11.17"/>
    </reaction>
</comment>
<protein>
    <recommendedName>
        <fullName evidence="2">calcium/calmodulin-dependent protein kinase</fullName>
        <ecNumber evidence="2">2.7.11.17</ecNumber>
    </recommendedName>
</protein>
<evidence type="ECO:0000256" key="5">
    <source>
        <dbReference type="ARBA" id="ARBA00022679"/>
    </source>
</evidence>
<evidence type="ECO:0000313" key="18">
    <source>
        <dbReference type="RefSeq" id="XP_005739163.1"/>
    </source>
</evidence>
<dbReference type="Proteomes" id="UP000695023">
    <property type="component" value="Unplaced"/>
</dbReference>
<dbReference type="SUPFAM" id="SSF56112">
    <property type="entry name" value="Protein kinase-like (PK-like)"/>
    <property type="match status" value="1"/>
</dbReference>
<name>A0A9Y3VIN1_9CICH</name>
<feature type="binding site" evidence="14">
    <location>
        <position position="42"/>
    </location>
    <ligand>
        <name>ATP</name>
        <dbReference type="ChEBI" id="CHEBI:30616"/>
    </ligand>
</feature>
<keyword evidence="6 14" id="KW-0547">Nucleotide-binding</keyword>
<dbReference type="AlphaFoldDB" id="A0A9Y3VIN1"/>
<evidence type="ECO:0000256" key="2">
    <source>
        <dbReference type="ARBA" id="ARBA00012434"/>
    </source>
</evidence>